<name>A0A8H6DT68_COCSA</name>
<evidence type="ECO:0000313" key="2">
    <source>
        <dbReference type="EMBL" id="KAF5845475.1"/>
    </source>
</evidence>
<dbReference type="AlphaFoldDB" id="A0A8H6DT68"/>
<evidence type="ECO:0000313" key="3">
    <source>
        <dbReference type="Proteomes" id="UP000624244"/>
    </source>
</evidence>
<comment type="caution">
    <text evidence="2">The sequence shown here is derived from an EMBL/GenBank/DDBJ whole genome shotgun (WGS) entry which is preliminary data.</text>
</comment>
<accession>A0A8H6DT68</accession>
<dbReference type="Proteomes" id="UP000624244">
    <property type="component" value="Unassembled WGS sequence"/>
</dbReference>
<keyword evidence="1" id="KW-0812">Transmembrane</keyword>
<keyword evidence="1" id="KW-0472">Membrane</keyword>
<evidence type="ECO:0000256" key="1">
    <source>
        <dbReference type="SAM" id="Phobius"/>
    </source>
</evidence>
<proteinExistence type="predicted"/>
<dbReference type="EMBL" id="WNKQ01000019">
    <property type="protein sequence ID" value="KAF5845475.1"/>
    <property type="molecule type" value="Genomic_DNA"/>
</dbReference>
<keyword evidence="1" id="KW-1133">Transmembrane helix</keyword>
<feature type="transmembrane region" description="Helical" evidence="1">
    <location>
        <begin position="24"/>
        <end position="43"/>
    </location>
</feature>
<gene>
    <name evidence="2" type="ORF">GGP41_003088</name>
</gene>
<protein>
    <submittedName>
        <fullName evidence="2">Uncharacterized protein</fullName>
    </submittedName>
</protein>
<sequence length="65" mass="7310">MSHKLYATIDVHEYSRLRSLRRGGGFWLSQGLLLCFLSALLTIKKAALGLPEGTPKIQYSPCWLC</sequence>
<reference evidence="2" key="1">
    <citation type="submission" date="2019-11" db="EMBL/GenBank/DDBJ databases">
        <title>Bipolaris sorokiniana Genome sequencing.</title>
        <authorList>
            <person name="Wang H."/>
        </authorList>
    </citation>
    <scope>NUCLEOTIDE SEQUENCE</scope>
</reference>
<organism evidence="2 3">
    <name type="scientific">Cochliobolus sativus</name>
    <name type="common">Common root rot and spot blotch fungus</name>
    <name type="synonym">Bipolaris sorokiniana</name>
    <dbReference type="NCBI Taxonomy" id="45130"/>
    <lineage>
        <taxon>Eukaryota</taxon>
        <taxon>Fungi</taxon>
        <taxon>Dikarya</taxon>
        <taxon>Ascomycota</taxon>
        <taxon>Pezizomycotina</taxon>
        <taxon>Dothideomycetes</taxon>
        <taxon>Pleosporomycetidae</taxon>
        <taxon>Pleosporales</taxon>
        <taxon>Pleosporineae</taxon>
        <taxon>Pleosporaceae</taxon>
        <taxon>Bipolaris</taxon>
    </lineage>
</organism>